<name>A0A6C0P1B3_9BACL</name>
<proteinExistence type="predicted"/>
<dbReference type="AlphaFoldDB" id="A0A6C0P1B3"/>
<dbReference type="RefSeq" id="WP_162641369.1">
    <property type="nucleotide sequence ID" value="NZ_CP048286.1"/>
</dbReference>
<organism evidence="2 3">
    <name type="scientific">Paenibacillus rhizovicinus</name>
    <dbReference type="NCBI Taxonomy" id="2704463"/>
    <lineage>
        <taxon>Bacteria</taxon>
        <taxon>Bacillati</taxon>
        <taxon>Bacillota</taxon>
        <taxon>Bacilli</taxon>
        <taxon>Bacillales</taxon>
        <taxon>Paenibacillaceae</taxon>
        <taxon>Paenibacillus</taxon>
    </lineage>
</organism>
<evidence type="ECO:0000256" key="1">
    <source>
        <dbReference type="SAM" id="Coils"/>
    </source>
</evidence>
<gene>
    <name evidence="2" type="ORF">GZH47_16460</name>
</gene>
<evidence type="ECO:0008006" key="4">
    <source>
        <dbReference type="Google" id="ProtNLM"/>
    </source>
</evidence>
<evidence type="ECO:0000313" key="3">
    <source>
        <dbReference type="Proteomes" id="UP000479114"/>
    </source>
</evidence>
<dbReference type="Proteomes" id="UP000479114">
    <property type="component" value="Chromosome"/>
</dbReference>
<accession>A0A6C0P1B3</accession>
<dbReference type="KEGG" id="prz:GZH47_16460"/>
<keyword evidence="3" id="KW-1185">Reference proteome</keyword>
<sequence>MTSTKQKTQPLNVLKNISAPPELQVVSYSRVSTEEQAELGFYIEAQMEEIRKQGRTQGRVQRVRRRRNLRQVDREASPLQKELAAIEKELASVESQRKRFFKLFETSGVDDDLFVERLSELKVQHEQLTRRKSEAERHLADSTSAPVPLQQVRQALAQFQSLLEGAPPETQKTLLQTVVKQVHMKDRRKVAGIELEFDPTVQKHIFELVPSAKQAEGAFAFRKQKSPSRYRIVL</sequence>
<feature type="coiled-coil region" evidence="1">
    <location>
        <begin position="69"/>
        <end position="138"/>
    </location>
</feature>
<keyword evidence="1" id="KW-0175">Coiled coil</keyword>
<reference evidence="2 3" key="1">
    <citation type="submission" date="2020-02" db="EMBL/GenBank/DDBJ databases">
        <title>Paenibacillus sp. nov., isolated from rhizosphere soil of tomato.</title>
        <authorList>
            <person name="Weon H.-Y."/>
            <person name="Lee S.A."/>
        </authorList>
    </citation>
    <scope>NUCLEOTIDE SEQUENCE [LARGE SCALE GENOMIC DNA]</scope>
    <source>
        <strain evidence="2 3">14171R-81</strain>
    </source>
</reference>
<protein>
    <recommendedName>
        <fullName evidence="4">Recombinase family protein</fullName>
    </recommendedName>
</protein>
<evidence type="ECO:0000313" key="2">
    <source>
        <dbReference type="EMBL" id="QHW32237.1"/>
    </source>
</evidence>
<dbReference type="EMBL" id="CP048286">
    <property type="protein sequence ID" value="QHW32237.1"/>
    <property type="molecule type" value="Genomic_DNA"/>
</dbReference>